<accession>A0A9P9E7N0</accession>
<comment type="caution">
    <text evidence="2">The sequence shown here is derived from an EMBL/GenBank/DDBJ whole genome shotgun (WGS) entry which is preliminary data.</text>
</comment>
<reference evidence="2" key="1">
    <citation type="journal article" date="2021" name="Nat. Commun.">
        <title>Genetic determinants of endophytism in the Arabidopsis root mycobiome.</title>
        <authorList>
            <person name="Mesny F."/>
            <person name="Miyauchi S."/>
            <person name="Thiergart T."/>
            <person name="Pickel B."/>
            <person name="Atanasova L."/>
            <person name="Karlsson M."/>
            <person name="Huettel B."/>
            <person name="Barry K.W."/>
            <person name="Haridas S."/>
            <person name="Chen C."/>
            <person name="Bauer D."/>
            <person name="Andreopoulos W."/>
            <person name="Pangilinan J."/>
            <person name="LaButti K."/>
            <person name="Riley R."/>
            <person name="Lipzen A."/>
            <person name="Clum A."/>
            <person name="Drula E."/>
            <person name="Henrissat B."/>
            <person name="Kohler A."/>
            <person name="Grigoriev I.V."/>
            <person name="Martin F.M."/>
            <person name="Hacquard S."/>
        </authorList>
    </citation>
    <scope>NUCLEOTIDE SEQUENCE</scope>
    <source>
        <strain evidence="2">MPI-CAGE-CH-0243</strain>
    </source>
</reference>
<evidence type="ECO:0000313" key="3">
    <source>
        <dbReference type="Proteomes" id="UP000700596"/>
    </source>
</evidence>
<organism evidence="2 3">
    <name type="scientific">Dendryphion nanum</name>
    <dbReference type="NCBI Taxonomy" id="256645"/>
    <lineage>
        <taxon>Eukaryota</taxon>
        <taxon>Fungi</taxon>
        <taxon>Dikarya</taxon>
        <taxon>Ascomycota</taxon>
        <taxon>Pezizomycotina</taxon>
        <taxon>Dothideomycetes</taxon>
        <taxon>Pleosporomycetidae</taxon>
        <taxon>Pleosporales</taxon>
        <taxon>Torulaceae</taxon>
        <taxon>Dendryphion</taxon>
    </lineage>
</organism>
<feature type="chain" id="PRO_5040454865" evidence="1">
    <location>
        <begin position="20"/>
        <end position="190"/>
    </location>
</feature>
<sequence length="190" mass="19322">MAAKSALLTLFVLATTASAATTTATLLLPNVCVTKATPAVTIIGQANGLTTYSYSCSINTAAVSSAEAKASSIVASRDIEVAVLEKRAGECYGWNAFEACIPWVVTQGASYWAVRVTAPAVVGVEQVCTFGDGGVASGPATCTASGRIDPQIWGTGGGSHTETFAKSQVDNHFIRNTVVATTGTGTPGKI</sequence>
<dbReference type="AlphaFoldDB" id="A0A9P9E7N0"/>
<keyword evidence="1" id="KW-0732">Signal</keyword>
<proteinExistence type="predicted"/>
<protein>
    <submittedName>
        <fullName evidence="2">Uncharacterized protein</fullName>
    </submittedName>
</protein>
<name>A0A9P9E7N0_9PLEO</name>
<feature type="signal peptide" evidence="1">
    <location>
        <begin position="1"/>
        <end position="19"/>
    </location>
</feature>
<dbReference type="Proteomes" id="UP000700596">
    <property type="component" value="Unassembled WGS sequence"/>
</dbReference>
<dbReference type="OrthoDB" id="3796827at2759"/>
<keyword evidence="3" id="KW-1185">Reference proteome</keyword>
<dbReference type="EMBL" id="JAGMWT010000003">
    <property type="protein sequence ID" value="KAH7132583.1"/>
    <property type="molecule type" value="Genomic_DNA"/>
</dbReference>
<gene>
    <name evidence="2" type="ORF">B0J11DRAFT_427396</name>
</gene>
<evidence type="ECO:0000256" key="1">
    <source>
        <dbReference type="SAM" id="SignalP"/>
    </source>
</evidence>
<evidence type="ECO:0000313" key="2">
    <source>
        <dbReference type="EMBL" id="KAH7132583.1"/>
    </source>
</evidence>